<reference evidence="3" key="1">
    <citation type="submission" date="2020-05" db="EMBL/GenBank/DDBJ databases">
        <authorList>
            <person name="Chiriac C."/>
            <person name="Salcher M."/>
            <person name="Ghai R."/>
            <person name="Kavagutti S V."/>
        </authorList>
    </citation>
    <scope>NUCLEOTIDE SEQUENCE</scope>
</reference>
<evidence type="ECO:0000259" key="2">
    <source>
        <dbReference type="Pfam" id="PF01551"/>
    </source>
</evidence>
<dbReference type="InterPro" id="IPR016047">
    <property type="entry name" value="M23ase_b-sheet_dom"/>
</dbReference>
<dbReference type="EMBL" id="CAEZXR010000291">
    <property type="protein sequence ID" value="CAB4723217.1"/>
    <property type="molecule type" value="Genomic_DNA"/>
</dbReference>
<dbReference type="InterPro" id="IPR050570">
    <property type="entry name" value="Cell_wall_metabolism_enzyme"/>
</dbReference>
<dbReference type="SUPFAM" id="SSF51261">
    <property type="entry name" value="Duplicated hybrid motif"/>
    <property type="match status" value="1"/>
</dbReference>
<dbReference type="SUPFAM" id="SSF69318">
    <property type="entry name" value="Integrin alpha N-terminal domain"/>
    <property type="match status" value="1"/>
</dbReference>
<evidence type="ECO:0000256" key="1">
    <source>
        <dbReference type="SAM" id="MobiDB-lite"/>
    </source>
</evidence>
<evidence type="ECO:0000313" key="3">
    <source>
        <dbReference type="EMBL" id="CAB4723217.1"/>
    </source>
</evidence>
<gene>
    <name evidence="3" type="ORF">UFOPK2579_02126</name>
</gene>
<name>A0A6J6RH87_9ZZZZ</name>
<dbReference type="PANTHER" id="PTHR21666">
    <property type="entry name" value="PEPTIDASE-RELATED"/>
    <property type="match status" value="1"/>
</dbReference>
<proteinExistence type="predicted"/>
<dbReference type="InterPro" id="IPR011055">
    <property type="entry name" value="Dup_hybrid_motif"/>
</dbReference>
<organism evidence="3">
    <name type="scientific">freshwater metagenome</name>
    <dbReference type="NCBI Taxonomy" id="449393"/>
    <lineage>
        <taxon>unclassified sequences</taxon>
        <taxon>metagenomes</taxon>
        <taxon>ecological metagenomes</taxon>
    </lineage>
</organism>
<dbReference type="CDD" id="cd12797">
    <property type="entry name" value="M23_peptidase"/>
    <property type="match status" value="1"/>
</dbReference>
<protein>
    <submittedName>
        <fullName evidence="3">Unannotated protein</fullName>
    </submittedName>
</protein>
<dbReference type="Pfam" id="PF01551">
    <property type="entry name" value="Peptidase_M23"/>
    <property type="match status" value="1"/>
</dbReference>
<dbReference type="GO" id="GO:0004222">
    <property type="term" value="F:metalloendopeptidase activity"/>
    <property type="evidence" value="ECO:0007669"/>
    <property type="project" value="TreeGrafter"/>
</dbReference>
<feature type="domain" description="M23ase beta-sheet core" evidence="2">
    <location>
        <begin position="70"/>
        <end position="146"/>
    </location>
</feature>
<accession>A0A6J6RH87</accession>
<sequence>MPRVVLRLPACALLAVAVLAATPGTAAWAAPTTDYEMPFPCGQSWTGTTRSGHSPSVRSIDWNRVDDVDDAVVAAAPGVVTTASLGSRGYGNYVVVDHGSSESSLYAHLATVLVSVGQRVDQGAQLGTLGATGNATGPHLHFEERLDRAVQEAWFHGGAFVYGTTQSSANCVDVPLAGDFVDGAPAELVVYRRAARSEFRVQRPGLEPMVLRLGSATDEPVVGDWDGDGKANPGVRRPSSSTFVLKAGGAKTMLVFGEPGDAPVAGDWDGDRRWEVGVWRSSTAQFLQRGADGSVLTVALGESGDLPVTGDWDGNGTTDLGVYDQSTATFTLRRVDDDGLVWTAQVVFGDPGDLPVVGDWDGNLKTDVGVWDPATATFSERQAPTPTAARAERSDVAFGRPR</sequence>
<feature type="region of interest" description="Disordered" evidence="1">
    <location>
        <begin position="381"/>
        <end position="402"/>
    </location>
</feature>
<dbReference type="InterPro" id="IPR028994">
    <property type="entry name" value="Integrin_alpha_N"/>
</dbReference>
<dbReference type="Gene3D" id="2.70.70.10">
    <property type="entry name" value="Glucose Permease (Domain IIA)"/>
    <property type="match status" value="1"/>
</dbReference>
<dbReference type="PANTHER" id="PTHR21666:SF270">
    <property type="entry name" value="MUREIN HYDROLASE ACTIVATOR ENVC"/>
    <property type="match status" value="1"/>
</dbReference>
<dbReference type="AlphaFoldDB" id="A0A6J6RH87"/>